<proteinExistence type="predicted"/>
<dbReference type="PROSITE" id="PS51077">
    <property type="entry name" value="HTH_ICLR"/>
    <property type="match status" value="1"/>
</dbReference>
<evidence type="ECO:0000256" key="2">
    <source>
        <dbReference type="ARBA" id="ARBA00023125"/>
    </source>
</evidence>
<sequence length="245" mass="26104">MLARGLSLLDAFLAGDTELGLAELADRSGLPKPTAHRLLGELVEWGAVERSRPGHYRLAGKLFRLGQLVPRHRQLRQAALPFLEELHATSGENVHLAVPDDGYTLFVEKLSGTESMVVGSRVGGRMPSHCTATGKVFLAWGGRERLRRVVDAGLPRLTPRTIVLPGLLHQDLERTLARGVGINHEEAEPGVSAVAAPVRGARGEVVAALSVTGCSQRLDVERLGRVVRAAAGALSARLPALAAGR</sequence>
<name>A0A2T0LRP8_9PSEU</name>
<dbReference type="InterPro" id="IPR036388">
    <property type="entry name" value="WH-like_DNA-bd_sf"/>
</dbReference>
<organism evidence="6 7">
    <name type="scientific">Prauserella shujinwangii</name>
    <dbReference type="NCBI Taxonomy" id="1453103"/>
    <lineage>
        <taxon>Bacteria</taxon>
        <taxon>Bacillati</taxon>
        <taxon>Actinomycetota</taxon>
        <taxon>Actinomycetes</taxon>
        <taxon>Pseudonocardiales</taxon>
        <taxon>Pseudonocardiaceae</taxon>
        <taxon>Prauserella</taxon>
    </lineage>
</organism>
<dbReference type="SUPFAM" id="SSF55781">
    <property type="entry name" value="GAF domain-like"/>
    <property type="match status" value="1"/>
</dbReference>
<evidence type="ECO:0000259" key="4">
    <source>
        <dbReference type="PROSITE" id="PS51077"/>
    </source>
</evidence>
<dbReference type="EMBL" id="PVNH01000008">
    <property type="protein sequence ID" value="PRX46133.1"/>
    <property type="molecule type" value="Genomic_DNA"/>
</dbReference>
<dbReference type="InterPro" id="IPR029016">
    <property type="entry name" value="GAF-like_dom_sf"/>
</dbReference>
<dbReference type="SUPFAM" id="SSF46785">
    <property type="entry name" value="Winged helix' DNA-binding domain"/>
    <property type="match status" value="1"/>
</dbReference>
<gene>
    <name evidence="6" type="ORF">B0I33_108280</name>
</gene>
<dbReference type="Pfam" id="PF01614">
    <property type="entry name" value="IclR_C"/>
    <property type="match status" value="1"/>
</dbReference>
<accession>A0A2T0LRP8</accession>
<keyword evidence="1" id="KW-0805">Transcription regulation</keyword>
<dbReference type="InterPro" id="IPR036390">
    <property type="entry name" value="WH_DNA-bd_sf"/>
</dbReference>
<keyword evidence="3" id="KW-0804">Transcription</keyword>
<dbReference type="GO" id="GO:0045892">
    <property type="term" value="P:negative regulation of DNA-templated transcription"/>
    <property type="evidence" value="ECO:0007669"/>
    <property type="project" value="TreeGrafter"/>
</dbReference>
<dbReference type="Proteomes" id="UP000238362">
    <property type="component" value="Unassembled WGS sequence"/>
</dbReference>
<dbReference type="Gene3D" id="1.10.10.10">
    <property type="entry name" value="Winged helix-like DNA-binding domain superfamily/Winged helix DNA-binding domain"/>
    <property type="match status" value="1"/>
</dbReference>
<dbReference type="GO" id="GO:0003677">
    <property type="term" value="F:DNA binding"/>
    <property type="evidence" value="ECO:0007669"/>
    <property type="project" value="UniProtKB-KW"/>
</dbReference>
<dbReference type="GO" id="GO:0003700">
    <property type="term" value="F:DNA-binding transcription factor activity"/>
    <property type="evidence" value="ECO:0007669"/>
    <property type="project" value="TreeGrafter"/>
</dbReference>
<dbReference type="InterPro" id="IPR014757">
    <property type="entry name" value="Tscrpt_reg_IclR_C"/>
</dbReference>
<feature type="domain" description="HTH iclR-type" evidence="4">
    <location>
        <begin position="1"/>
        <end position="67"/>
    </location>
</feature>
<evidence type="ECO:0000259" key="5">
    <source>
        <dbReference type="PROSITE" id="PS51078"/>
    </source>
</evidence>
<dbReference type="SMART" id="SM00346">
    <property type="entry name" value="HTH_ICLR"/>
    <property type="match status" value="1"/>
</dbReference>
<dbReference type="PROSITE" id="PS51078">
    <property type="entry name" value="ICLR_ED"/>
    <property type="match status" value="1"/>
</dbReference>
<evidence type="ECO:0000256" key="3">
    <source>
        <dbReference type="ARBA" id="ARBA00023163"/>
    </source>
</evidence>
<protein>
    <submittedName>
        <fullName evidence="6">IclR family transcriptional regulator</fullName>
    </submittedName>
</protein>
<dbReference type="PANTHER" id="PTHR30136">
    <property type="entry name" value="HELIX-TURN-HELIX TRANSCRIPTIONAL REGULATOR, ICLR FAMILY"/>
    <property type="match status" value="1"/>
</dbReference>
<evidence type="ECO:0000313" key="7">
    <source>
        <dbReference type="Proteomes" id="UP000238362"/>
    </source>
</evidence>
<feature type="domain" description="IclR-ED" evidence="5">
    <location>
        <begin position="61"/>
        <end position="245"/>
    </location>
</feature>
<dbReference type="Gene3D" id="3.30.450.40">
    <property type="match status" value="1"/>
</dbReference>
<reference evidence="6 7" key="1">
    <citation type="submission" date="2018-03" db="EMBL/GenBank/DDBJ databases">
        <title>Genomic Encyclopedia of Type Strains, Phase III (KMG-III): the genomes of soil and plant-associated and newly described type strains.</title>
        <authorList>
            <person name="Whitman W."/>
        </authorList>
    </citation>
    <scope>NUCLEOTIDE SEQUENCE [LARGE SCALE GENOMIC DNA]</scope>
    <source>
        <strain evidence="6 7">CGMCC 4.7125</strain>
    </source>
</reference>
<evidence type="ECO:0000313" key="6">
    <source>
        <dbReference type="EMBL" id="PRX46133.1"/>
    </source>
</evidence>
<comment type="caution">
    <text evidence="6">The sequence shown here is derived from an EMBL/GenBank/DDBJ whole genome shotgun (WGS) entry which is preliminary data.</text>
</comment>
<dbReference type="InterPro" id="IPR005471">
    <property type="entry name" value="Tscrpt_reg_IclR_N"/>
</dbReference>
<dbReference type="PANTHER" id="PTHR30136:SF24">
    <property type="entry name" value="HTH-TYPE TRANSCRIPTIONAL REPRESSOR ALLR"/>
    <property type="match status" value="1"/>
</dbReference>
<evidence type="ECO:0000256" key="1">
    <source>
        <dbReference type="ARBA" id="ARBA00023015"/>
    </source>
</evidence>
<dbReference type="InterPro" id="IPR050707">
    <property type="entry name" value="HTH_MetabolicPath_Reg"/>
</dbReference>
<keyword evidence="2" id="KW-0238">DNA-binding</keyword>
<dbReference type="Pfam" id="PF09339">
    <property type="entry name" value="HTH_IclR"/>
    <property type="match status" value="1"/>
</dbReference>
<keyword evidence="7" id="KW-1185">Reference proteome</keyword>
<dbReference type="AlphaFoldDB" id="A0A2T0LRP8"/>